<gene>
    <name evidence="2" type="ORF">ACFOY1_11540</name>
</gene>
<feature type="region of interest" description="Disordered" evidence="1">
    <location>
        <begin position="1"/>
        <end position="26"/>
    </location>
</feature>
<sequence length="248" mass="28534">MNLQNNPYSTPKELEDRVEEAFSAGERARPIPDAAKEHLILTQEYLKGLKDHMTGLYIARDIEGVDIPDADFEAGRALIRETENLIAETQTAWEYEQHRDFYRRLGLETHEPEQESPEDTFVVSIDCEYWEPEDLEAGQSSWADTTVEREAVDTETLRRLAQDHGLDSPSASDPRQAPSLWFSSSTPREDRAYFEQGVHKYYSLHIHEVNGHPPQPADYQRVSDLIGARFDHPLERHEATHEMDGPDF</sequence>
<proteinExistence type="predicted"/>
<protein>
    <submittedName>
        <fullName evidence="2">Uncharacterized protein</fullName>
    </submittedName>
</protein>
<dbReference type="EMBL" id="JBHSBV010000004">
    <property type="protein sequence ID" value="MFC4201587.1"/>
    <property type="molecule type" value="Genomic_DNA"/>
</dbReference>
<dbReference type="RefSeq" id="WP_217965504.1">
    <property type="nucleotide sequence ID" value="NZ_JAHTBN010000007.1"/>
</dbReference>
<organism evidence="2 3">
    <name type="scientific">Candidimonas humi</name>
    <dbReference type="NCBI Taxonomy" id="683355"/>
    <lineage>
        <taxon>Bacteria</taxon>
        <taxon>Pseudomonadati</taxon>
        <taxon>Pseudomonadota</taxon>
        <taxon>Betaproteobacteria</taxon>
        <taxon>Burkholderiales</taxon>
        <taxon>Alcaligenaceae</taxon>
        <taxon>Candidimonas</taxon>
    </lineage>
</organism>
<evidence type="ECO:0000256" key="1">
    <source>
        <dbReference type="SAM" id="MobiDB-lite"/>
    </source>
</evidence>
<evidence type="ECO:0000313" key="2">
    <source>
        <dbReference type="EMBL" id="MFC4201587.1"/>
    </source>
</evidence>
<accession>A0ABV8NZH8</accession>
<reference evidence="3" key="1">
    <citation type="journal article" date="2019" name="Int. J. Syst. Evol. Microbiol.">
        <title>The Global Catalogue of Microorganisms (GCM) 10K type strain sequencing project: providing services to taxonomists for standard genome sequencing and annotation.</title>
        <authorList>
            <consortium name="The Broad Institute Genomics Platform"/>
            <consortium name="The Broad Institute Genome Sequencing Center for Infectious Disease"/>
            <person name="Wu L."/>
            <person name="Ma J."/>
        </authorList>
    </citation>
    <scope>NUCLEOTIDE SEQUENCE [LARGE SCALE GENOMIC DNA]</scope>
    <source>
        <strain evidence="3">LMG 24813</strain>
    </source>
</reference>
<comment type="caution">
    <text evidence="2">The sequence shown here is derived from an EMBL/GenBank/DDBJ whole genome shotgun (WGS) entry which is preliminary data.</text>
</comment>
<name>A0ABV8NZH8_9BURK</name>
<evidence type="ECO:0000313" key="3">
    <source>
        <dbReference type="Proteomes" id="UP001595848"/>
    </source>
</evidence>
<keyword evidence="3" id="KW-1185">Reference proteome</keyword>
<dbReference type="Proteomes" id="UP001595848">
    <property type="component" value="Unassembled WGS sequence"/>
</dbReference>